<protein>
    <submittedName>
        <fullName evidence="1">Uncharacterized protein</fullName>
    </submittedName>
</protein>
<accession>A0A0E9S6V4</accession>
<sequence>MFSSSSCNGAFIICVLLLPPCSVALGKRRLLHLLYSHLILPLV</sequence>
<dbReference type="EMBL" id="GBXM01071403">
    <property type="protein sequence ID" value="JAH37174.1"/>
    <property type="molecule type" value="Transcribed_RNA"/>
</dbReference>
<reference evidence="1" key="1">
    <citation type="submission" date="2014-11" db="EMBL/GenBank/DDBJ databases">
        <authorList>
            <person name="Amaro Gonzalez C."/>
        </authorList>
    </citation>
    <scope>NUCLEOTIDE SEQUENCE</scope>
</reference>
<evidence type="ECO:0000313" key="1">
    <source>
        <dbReference type="EMBL" id="JAH37174.1"/>
    </source>
</evidence>
<dbReference type="AlphaFoldDB" id="A0A0E9S6V4"/>
<name>A0A0E9S6V4_ANGAN</name>
<proteinExistence type="predicted"/>
<reference evidence="1" key="2">
    <citation type="journal article" date="2015" name="Fish Shellfish Immunol.">
        <title>Early steps in the European eel (Anguilla anguilla)-Vibrio vulnificus interaction in the gills: Role of the RtxA13 toxin.</title>
        <authorList>
            <person name="Callol A."/>
            <person name="Pajuelo D."/>
            <person name="Ebbesson L."/>
            <person name="Teles M."/>
            <person name="MacKenzie S."/>
            <person name="Amaro C."/>
        </authorList>
    </citation>
    <scope>NUCLEOTIDE SEQUENCE</scope>
</reference>
<organism evidence="1">
    <name type="scientific">Anguilla anguilla</name>
    <name type="common">European freshwater eel</name>
    <name type="synonym">Muraena anguilla</name>
    <dbReference type="NCBI Taxonomy" id="7936"/>
    <lineage>
        <taxon>Eukaryota</taxon>
        <taxon>Metazoa</taxon>
        <taxon>Chordata</taxon>
        <taxon>Craniata</taxon>
        <taxon>Vertebrata</taxon>
        <taxon>Euteleostomi</taxon>
        <taxon>Actinopterygii</taxon>
        <taxon>Neopterygii</taxon>
        <taxon>Teleostei</taxon>
        <taxon>Anguilliformes</taxon>
        <taxon>Anguillidae</taxon>
        <taxon>Anguilla</taxon>
    </lineage>
</organism>